<evidence type="ECO:0000313" key="3">
    <source>
        <dbReference type="Proteomes" id="UP000253551"/>
    </source>
</evidence>
<dbReference type="Gene3D" id="3.90.226.10">
    <property type="entry name" value="2-enoyl-CoA Hydratase, Chain A, domain 1"/>
    <property type="match status" value="1"/>
</dbReference>
<dbReference type="STRING" id="4846.A0A367KSQ4"/>
<dbReference type="InterPro" id="IPR014748">
    <property type="entry name" value="Enoyl-CoA_hydra_C"/>
</dbReference>
<dbReference type="PANTHER" id="PTHR42964:SF1">
    <property type="entry name" value="POLYKETIDE BIOSYNTHESIS ENOYL-COA HYDRATASE PKSH-RELATED"/>
    <property type="match status" value="1"/>
</dbReference>
<dbReference type="Pfam" id="PF00378">
    <property type="entry name" value="ECH_1"/>
    <property type="match status" value="1"/>
</dbReference>
<dbReference type="Proteomes" id="UP000253551">
    <property type="component" value="Unassembled WGS sequence"/>
</dbReference>
<proteinExistence type="inferred from homology"/>
<dbReference type="AlphaFoldDB" id="A0A367KSQ4"/>
<comment type="caution">
    <text evidence="2">The sequence shown here is derived from an EMBL/GenBank/DDBJ whole genome shotgun (WGS) entry which is preliminary data.</text>
</comment>
<keyword evidence="3" id="KW-1185">Reference proteome</keyword>
<gene>
    <name evidence="2" type="ORF">CU098_012584</name>
</gene>
<dbReference type="InterPro" id="IPR001753">
    <property type="entry name" value="Enoyl-CoA_hydra/iso"/>
</dbReference>
<evidence type="ECO:0008006" key="4">
    <source>
        <dbReference type="Google" id="ProtNLM"/>
    </source>
</evidence>
<dbReference type="CDD" id="cd06558">
    <property type="entry name" value="crotonase-like"/>
    <property type="match status" value="1"/>
</dbReference>
<dbReference type="OrthoDB" id="448450at2759"/>
<dbReference type="InterPro" id="IPR029045">
    <property type="entry name" value="ClpP/crotonase-like_dom_sf"/>
</dbReference>
<dbReference type="EMBL" id="PJQM01000445">
    <property type="protein sequence ID" value="RCI05221.1"/>
    <property type="molecule type" value="Genomic_DNA"/>
</dbReference>
<organism evidence="2 3">
    <name type="scientific">Rhizopus stolonifer</name>
    <name type="common">Rhizopus nigricans</name>
    <dbReference type="NCBI Taxonomy" id="4846"/>
    <lineage>
        <taxon>Eukaryota</taxon>
        <taxon>Fungi</taxon>
        <taxon>Fungi incertae sedis</taxon>
        <taxon>Mucoromycota</taxon>
        <taxon>Mucoromycotina</taxon>
        <taxon>Mucoromycetes</taxon>
        <taxon>Mucorales</taxon>
        <taxon>Mucorineae</taxon>
        <taxon>Rhizopodaceae</taxon>
        <taxon>Rhizopus</taxon>
    </lineage>
</organism>
<protein>
    <recommendedName>
        <fullName evidence="4">Enoyl-CoA hydratase</fullName>
    </recommendedName>
</protein>
<dbReference type="InterPro" id="IPR051683">
    <property type="entry name" value="Enoyl-CoA_Hydratase/Isomerase"/>
</dbReference>
<reference evidence="2 3" key="1">
    <citation type="journal article" date="2018" name="G3 (Bethesda)">
        <title>Phylogenetic and Phylogenomic Definition of Rhizopus Species.</title>
        <authorList>
            <person name="Gryganskyi A.P."/>
            <person name="Golan J."/>
            <person name="Dolatabadi S."/>
            <person name="Mondo S."/>
            <person name="Robb S."/>
            <person name="Idnurm A."/>
            <person name="Muszewska A."/>
            <person name="Steczkiewicz K."/>
            <person name="Masonjones S."/>
            <person name="Liao H.L."/>
            <person name="Gajdeczka M.T."/>
            <person name="Anike F."/>
            <person name="Vuek A."/>
            <person name="Anishchenko I.M."/>
            <person name="Voigt K."/>
            <person name="de Hoog G.S."/>
            <person name="Smith M.E."/>
            <person name="Heitman J."/>
            <person name="Vilgalys R."/>
            <person name="Stajich J.E."/>
        </authorList>
    </citation>
    <scope>NUCLEOTIDE SEQUENCE [LARGE SCALE GENOMIC DNA]</scope>
    <source>
        <strain evidence="2 3">LSU 92-RS-03</strain>
    </source>
</reference>
<accession>A0A367KSQ4</accession>
<dbReference type="PANTHER" id="PTHR42964">
    <property type="entry name" value="ENOYL-COA HYDRATASE"/>
    <property type="match status" value="1"/>
</dbReference>
<dbReference type="Gene3D" id="1.10.12.10">
    <property type="entry name" value="Lyase 2-enoyl-coa Hydratase, Chain A, domain 2"/>
    <property type="match status" value="1"/>
</dbReference>
<evidence type="ECO:0000256" key="1">
    <source>
        <dbReference type="ARBA" id="ARBA00005254"/>
    </source>
</evidence>
<name>A0A367KSQ4_RHIST</name>
<dbReference type="SUPFAM" id="SSF52096">
    <property type="entry name" value="ClpP/crotonase"/>
    <property type="match status" value="1"/>
</dbReference>
<evidence type="ECO:0000313" key="2">
    <source>
        <dbReference type="EMBL" id="RCI05221.1"/>
    </source>
</evidence>
<sequence length="269" mass="29904">MSFTEKQVLLSIENHVATLTLNRPQKGNALTGEMNALLLEYLQQIEKDKQIRVVVLTGAGKFFCTGMDLSQANASQGNIKRSFDQGIQVFEYFYRFPKPIIARINGPCLGGGMGLVFTSDIRVAHQDAYFALTEVKRGIIPAIISQYIVPELGPQKAREYMLTGRKVSMKEALPYLSTIATDMNQLDQQVSMYTGMLLSSAPNAMTNIKQLVDTIQKGADLKRPGRVRDSVQEAYINMMQSEEAAYGIKAFVSKKKADWSAFINSNAKL</sequence>
<comment type="similarity">
    <text evidence="1">Belongs to the enoyl-CoA hydratase/isomerase family.</text>
</comment>